<keyword evidence="4" id="KW-1185">Reference proteome</keyword>
<dbReference type="InterPro" id="IPR007863">
    <property type="entry name" value="Peptidase_M16_C"/>
</dbReference>
<dbReference type="Gene3D" id="3.30.830.10">
    <property type="entry name" value="Metalloenzyme, LuxS/M16 peptidase-like"/>
    <property type="match status" value="2"/>
</dbReference>
<dbReference type="STRING" id="1027249.SAMN05216179_2238"/>
<evidence type="ECO:0000256" key="1">
    <source>
        <dbReference type="SAM" id="Coils"/>
    </source>
</evidence>
<organism evidence="3 4">
    <name type="scientific">Gracilibacillus kekensis</name>
    <dbReference type="NCBI Taxonomy" id="1027249"/>
    <lineage>
        <taxon>Bacteria</taxon>
        <taxon>Bacillati</taxon>
        <taxon>Bacillota</taxon>
        <taxon>Bacilli</taxon>
        <taxon>Bacillales</taxon>
        <taxon>Bacillaceae</taxon>
        <taxon>Gracilibacillus</taxon>
    </lineage>
</organism>
<reference evidence="3 4" key="1">
    <citation type="submission" date="2016-11" db="EMBL/GenBank/DDBJ databases">
        <authorList>
            <person name="Jaros S."/>
            <person name="Januszkiewicz K."/>
            <person name="Wedrychowicz H."/>
        </authorList>
    </citation>
    <scope>NUCLEOTIDE SEQUENCE [LARGE SCALE GENOMIC DNA]</scope>
    <source>
        <strain evidence="3 4">CGMCC 1.10681</strain>
    </source>
</reference>
<dbReference type="Pfam" id="PF05193">
    <property type="entry name" value="Peptidase_M16_C"/>
    <property type="match status" value="1"/>
</dbReference>
<dbReference type="AlphaFoldDB" id="A0A1M7PIJ0"/>
<dbReference type="EMBL" id="FRCZ01000004">
    <property type="protein sequence ID" value="SHN16931.1"/>
    <property type="molecule type" value="Genomic_DNA"/>
</dbReference>
<dbReference type="InterPro" id="IPR050361">
    <property type="entry name" value="MPP/UQCRC_Complex"/>
</dbReference>
<evidence type="ECO:0000313" key="3">
    <source>
        <dbReference type="EMBL" id="SHN16931.1"/>
    </source>
</evidence>
<protein>
    <submittedName>
        <fullName evidence="3">Predicted Zn-dependent peptidase</fullName>
    </submittedName>
</protein>
<feature type="domain" description="Peptidase M16 C-terminal" evidence="2">
    <location>
        <begin position="184"/>
        <end position="356"/>
    </location>
</feature>
<proteinExistence type="predicted"/>
<keyword evidence="1" id="KW-0175">Coiled coil</keyword>
<dbReference type="SUPFAM" id="SSF63411">
    <property type="entry name" value="LuxS/MPP-like metallohydrolase"/>
    <property type="match status" value="2"/>
</dbReference>
<dbReference type="PANTHER" id="PTHR11851">
    <property type="entry name" value="METALLOPROTEASE"/>
    <property type="match status" value="1"/>
</dbReference>
<dbReference type="OrthoDB" id="9762085at2"/>
<evidence type="ECO:0000259" key="2">
    <source>
        <dbReference type="Pfam" id="PF05193"/>
    </source>
</evidence>
<dbReference type="PANTHER" id="PTHR11851:SF186">
    <property type="entry name" value="INACTIVE METALLOPROTEASE YMFF-RELATED"/>
    <property type="match status" value="1"/>
</dbReference>
<accession>A0A1M7PIJ0</accession>
<sequence>MVDKLERIIEQDGYDVHLIHTKKFKTIHLSLKFTTTLTRENVTKRALLPYILQQGTKNYPTAIKLRQHLDELYGTVLSIDSSKKGENHILTIRLELPNEQYIAGSQDLLNNGIDFLREVLYQPKVEDQSFDSAIVTREKQTLQNKIDALKEDKMSFANNRMIEEMCKDEAYRLRVHGYEEDLDDITAEDMYKYYTNMLENDHLDVFVLGDIEGLPVEEKITNLIDGGRRQPAIQKDKKVVQPTEQTIIEEDDLNQAKLHFGYRTNITYDDPAYPALHVFNGLFGGFPSSKLFMNVREKHSLAYYAASRIESHKGLMFVFSGIGPDQYDKAREIILEQMEQMRQGQFTDTDLLETKEMTINQLRETLDNPQGMIELHYQSVLAQSTLSPNNLLENVKHVTKEQVIEVANQIQLDTVYLLTSKEAAQNEA</sequence>
<gene>
    <name evidence="3" type="ORF">SAMN05216179_2238</name>
</gene>
<dbReference type="GO" id="GO:0046872">
    <property type="term" value="F:metal ion binding"/>
    <property type="evidence" value="ECO:0007669"/>
    <property type="project" value="InterPro"/>
</dbReference>
<evidence type="ECO:0000313" key="4">
    <source>
        <dbReference type="Proteomes" id="UP000184184"/>
    </source>
</evidence>
<feature type="coiled-coil region" evidence="1">
    <location>
        <begin position="132"/>
        <end position="159"/>
    </location>
</feature>
<dbReference type="RefSeq" id="WP_073201935.1">
    <property type="nucleotide sequence ID" value="NZ_FRCZ01000004.1"/>
</dbReference>
<dbReference type="InterPro" id="IPR011249">
    <property type="entry name" value="Metalloenz_LuxS/M16"/>
</dbReference>
<dbReference type="NCBIfam" id="NF047422">
    <property type="entry name" value="YfmF_fam"/>
    <property type="match status" value="1"/>
</dbReference>
<dbReference type="Proteomes" id="UP000184184">
    <property type="component" value="Unassembled WGS sequence"/>
</dbReference>
<name>A0A1M7PIJ0_9BACI</name>